<accession>A0A915AUB2</accession>
<sequence length="200" mass="22661">MDGLCRAQLSSSSKTSILNAKRVPLFVRDVFNIANFCLGYGGIEEVVKRDIKTVASGTINSDNIGPNETSSSPVAIIDELETIILPMFQQFPKMRSHSFFPGVQSLTDILIEFGCNLLAARGFITVWFKNYRKLQLTEREFMQASCIDHQELETLSSRSIEERYEMLDSRMKRLLRESAPGRDDKSHCNKCKDAVLILQM</sequence>
<organism evidence="1 2">
    <name type="scientific">Parascaris univalens</name>
    <name type="common">Nematode worm</name>
    <dbReference type="NCBI Taxonomy" id="6257"/>
    <lineage>
        <taxon>Eukaryota</taxon>
        <taxon>Metazoa</taxon>
        <taxon>Ecdysozoa</taxon>
        <taxon>Nematoda</taxon>
        <taxon>Chromadorea</taxon>
        <taxon>Rhabditida</taxon>
        <taxon>Spirurina</taxon>
        <taxon>Ascaridomorpha</taxon>
        <taxon>Ascaridoidea</taxon>
        <taxon>Ascarididae</taxon>
        <taxon>Parascaris</taxon>
    </lineage>
</organism>
<reference evidence="2" key="1">
    <citation type="submission" date="2022-11" db="UniProtKB">
        <authorList>
            <consortium name="WormBaseParasite"/>
        </authorList>
    </citation>
    <scope>IDENTIFICATION</scope>
</reference>
<dbReference type="WBParaSite" id="PgR015_g023_t05">
    <property type="protein sequence ID" value="PgR015_g023_t05"/>
    <property type="gene ID" value="PgR015_g023"/>
</dbReference>
<proteinExistence type="predicted"/>
<name>A0A915AUB2_PARUN</name>
<protein>
    <submittedName>
        <fullName evidence="2">Aromatic-L-amino-acid decarboxylase</fullName>
    </submittedName>
</protein>
<keyword evidence="1" id="KW-1185">Reference proteome</keyword>
<dbReference type="AlphaFoldDB" id="A0A915AUB2"/>
<evidence type="ECO:0000313" key="2">
    <source>
        <dbReference type="WBParaSite" id="PgR015_g023_t05"/>
    </source>
</evidence>
<dbReference type="Proteomes" id="UP000887569">
    <property type="component" value="Unplaced"/>
</dbReference>
<evidence type="ECO:0000313" key="1">
    <source>
        <dbReference type="Proteomes" id="UP000887569"/>
    </source>
</evidence>